<dbReference type="Pfam" id="PF20594">
    <property type="entry name" value="DUF6794"/>
    <property type="match status" value="1"/>
</dbReference>
<feature type="domain" description="DUF6794" evidence="1">
    <location>
        <begin position="16"/>
        <end position="94"/>
    </location>
</feature>
<dbReference type="InterPro" id="IPR046744">
    <property type="entry name" value="DUF6794"/>
</dbReference>
<dbReference type="RefSeq" id="WP_005375206.1">
    <property type="nucleotide sequence ID" value="NZ_CM001476.1"/>
</dbReference>
<keyword evidence="2" id="KW-0614">Plasmid</keyword>
<dbReference type="HOGENOM" id="CLU_175566_0_0_6"/>
<reference evidence="2 3" key="1">
    <citation type="journal article" date="2013" name="Genome Announc.">
        <title>Genome Sequence of the Obligate Gammaproteobacterial Methanotroph Methylomicrobium album Strain BG8.</title>
        <authorList>
            <person name="Kits K.D."/>
            <person name="Kalyuzhnaya M.G."/>
            <person name="Klotz M.G."/>
            <person name="Jetten M.S."/>
            <person name="Op den Camp H.J."/>
            <person name="Vuilleumier S."/>
            <person name="Bringel F."/>
            <person name="Dispirito A.A."/>
            <person name="Murrell J.C."/>
            <person name="Bruce D."/>
            <person name="Cheng J.F."/>
            <person name="Copeland A."/>
            <person name="Goodwin L."/>
            <person name="Hauser L."/>
            <person name="Lajus A."/>
            <person name="Land M.L."/>
            <person name="Lapidus A."/>
            <person name="Lucas S."/>
            <person name="Medigue C."/>
            <person name="Pitluck S."/>
            <person name="Woyke T."/>
            <person name="Zeytun A."/>
            <person name="Stein L.Y."/>
        </authorList>
    </citation>
    <scope>NUCLEOTIDE SEQUENCE [LARGE SCALE GENOMIC DNA]</scope>
    <source>
        <strain evidence="2 3">BG8</strain>
        <plasmid evidence="2">pMETAL01</plasmid>
    </source>
</reference>
<dbReference type="AlphaFoldDB" id="H8GRK4"/>
<evidence type="ECO:0000259" key="1">
    <source>
        <dbReference type="Pfam" id="PF20594"/>
    </source>
</evidence>
<dbReference type="eggNOG" id="ENOG503190H">
    <property type="taxonomic scope" value="Bacteria"/>
</dbReference>
<dbReference type="Proteomes" id="UP000005090">
    <property type="component" value="Plasmid pMETAL01"/>
</dbReference>
<evidence type="ECO:0000313" key="3">
    <source>
        <dbReference type="Proteomes" id="UP000005090"/>
    </source>
</evidence>
<keyword evidence="3" id="KW-1185">Reference proteome</keyword>
<accession>H8GRK4</accession>
<organism evidence="2 3">
    <name type="scientific">Methylomicrobium album BG8</name>
    <dbReference type="NCBI Taxonomy" id="686340"/>
    <lineage>
        <taxon>Bacteria</taxon>
        <taxon>Pseudomonadati</taxon>
        <taxon>Pseudomonadota</taxon>
        <taxon>Gammaproteobacteria</taxon>
        <taxon>Methylococcales</taxon>
        <taxon>Methylococcaceae</taxon>
        <taxon>Methylomicrobium</taxon>
    </lineage>
</organism>
<name>H8GRK4_METAL</name>
<geneLocation type="plasmid" evidence="2 3">
    <name>pMETAL01</name>
</geneLocation>
<sequence length="98" mass="11122">MTKNWTDLFQQHAKPPESLDEAIERLMSILDDEQKTAIAAMREEDLIDLHFGLGMAIRNAFGLHDPNSKLLASCNCIHPDDASRAIINKLWSRLKYDG</sequence>
<dbReference type="EMBL" id="CM001476">
    <property type="protein sequence ID" value="EIC27846.1"/>
    <property type="molecule type" value="Genomic_DNA"/>
</dbReference>
<protein>
    <recommendedName>
        <fullName evidence="1">DUF6794 domain-containing protein</fullName>
    </recommendedName>
</protein>
<gene>
    <name evidence="2" type="ORF">Metal_4015</name>
</gene>
<proteinExistence type="predicted"/>
<evidence type="ECO:0000313" key="2">
    <source>
        <dbReference type="EMBL" id="EIC27846.1"/>
    </source>
</evidence>